<dbReference type="InterPro" id="IPR042185">
    <property type="entry name" value="Serpin_sf_2"/>
</dbReference>
<dbReference type="InterPro" id="IPR023795">
    <property type="entry name" value="Serpin_CS"/>
</dbReference>
<dbReference type="InterPro" id="IPR000215">
    <property type="entry name" value="Serpin_fam"/>
</dbReference>
<evidence type="ECO:0000256" key="2">
    <source>
        <dbReference type="RuleBase" id="RU000411"/>
    </source>
</evidence>
<evidence type="ECO:0000256" key="3">
    <source>
        <dbReference type="SAM" id="MobiDB-lite"/>
    </source>
</evidence>
<dbReference type="EMBL" id="PKPP01009146">
    <property type="protein sequence ID" value="PWA48959.1"/>
    <property type="molecule type" value="Genomic_DNA"/>
</dbReference>
<feature type="domain" description="Serpin" evidence="4">
    <location>
        <begin position="57"/>
        <end position="436"/>
    </location>
</feature>
<dbReference type="OrthoDB" id="1063785at2759"/>
<dbReference type="InterPro" id="IPR023796">
    <property type="entry name" value="Serpin_dom"/>
</dbReference>
<evidence type="ECO:0000313" key="5">
    <source>
        <dbReference type="EMBL" id="PWA48959.1"/>
    </source>
</evidence>
<sequence length="447" mass="50900">MSQEQSRKRSKQNAFGGSSYIPSVKKQKSLTATTSIPKTTDASSISFLLCSSVPLLFVIRLKLNDDANNGFKKGNFVCSPFSLEIVLGMLAFGAEGETLKQLLEFLGHESMHHLRSMSTVSKLLENILVENTGQGGLVVHIANGVWVDKKLKPVKSCYQKVLKNVYKTEANYIDIQNQRAQSVERINSWVKEKTNGLIPGIVDNFRPDDAIVFVNAVYFKGTWSKPFDAKNTKNKDFHLINGEKVSIRFMTSYKEFGYGSFQGYQMIELPYANEGQSNKFSMYIFLPHAKDGLQDLLQLFHSDHSLFYGDFNLTMRKLNELWIPKFEISCTFNARDEMKQMGLTLPFTKENKELTGIVNQKFLNEEMLYVSKILQKSFIKVDESGTEAAVTTRLRIRRTTSACRKPVKFMADHPFMFMIRENNSRVVFFSGVVIDPSQKKFFSGCYC</sequence>
<comment type="caution">
    <text evidence="5">The sequence shown here is derived from an EMBL/GenBank/DDBJ whole genome shotgun (WGS) entry which is preliminary data.</text>
</comment>
<proteinExistence type="inferred from homology"/>
<gene>
    <name evidence="5" type="ORF">CTI12_AA465390</name>
</gene>
<organism evidence="5 6">
    <name type="scientific">Artemisia annua</name>
    <name type="common">Sweet wormwood</name>
    <dbReference type="NCBI Taxonomy" id="35608"/>
    <lineage>
        <taxon>Eukaryota</taxon>
        <taxon>Viridiplantae</taxon>
        <taxon>Streptophyta</taxon>
        <taxon>Embryophyta</taxon>
        <taxon>Tracheophyta</taxon>
        <taxon>Spermatophyta</taxon>
        <taxon>Magnoliopsida</taxon>
        <taxon>eudicotyledons</taxon>
        <taxon>Gunneridae</taxon>
        <taxon>Pentapetalae</taxon>
        <taxon>asterids</taxon>
        <taxon>campanulids</taxon>
        <taxon>Asterales</taxon>
        <taxon>Asteraceae</taxon>
        <taxon>Asteroideae</taxon>
        <taxon>Anthemideae</taxon>
        <taxon>Artemisiinae</taxon>
        <taxon>Artemisia</taxon>
    </lineage>
</organism>
<dbReference type="Pfam" id="PF00079">
    <property type="entry name" value="Serpin"/>
    <property type="match status" value="1"/>
</dbReference>
<comment type="similarity">
    <text evidence="1 2">Belongs to the serpin family.</text>
</comment>
<dbReference type="GO" id="GO:0004867">
    <property type="term" value="F:serine-type endopeptidase inhibitor activity"/>
    <property type="evidence" value="ECO:0007669"/>
    <property type="project" value="InterPro"/>
</dbReference>
<dbReference type="Gene3D" id="3.30.497.10">
    <property type="entry name" value="Antithrombin, subunit I, domain 2"/>
    <property type="match status" value="1"/>
</dbReference>
<name>A0A2U1LIZ0_ARTAN</name>
<dbReference type="PROSITE" id="PS00284">
    <property type="entry name" value="SERPIN"/>
    <property type="match status" value="1"/>
</dbReference>
<dbReference type="GO" id="GO:0005615">
    <property type="term" value="C:extracellular space"/>
    <property type="evidence" value="ECO:0007669"/>
    <property type="project" value="InterPro"/>
</dbReference>
<dbReference type="SMART" id="SM00093">
    <property type="entry name" value="SERPIN"/>
    <property type="match status" value="1"/>
</dbReference>
<dbReference type="AlphaFoldDB" id="A0A2U1LIZ0"/>
<evidence type="ECO:0000259" key="4">
    <source>
        <dbReference type="SMART" id="SM00093"/>
    </source>
</evidence>
<dbReference type="Gene3D" id="2.30.39.10">
    <property type="entry name" value="Alpha-1-antitrypsin, domain 1"/>
    <property type="match status" value="1"/>
</dbReference>
<dbReference type="SUPFAM" id="SSF56574">
    <property type="entry name" value="Serpins"/>
    <property type="match status" value="1"/>
</dbReference>
<dbReference type="PANTHER" id="PTHR11461:SF315">
    <property type="entry name" value="SERPIN-Z3-LIKE"/>
    <property type="match status" value="1"/>
</dbReference>
<dbReference type="InterPro" id="IPR036186">
    <property type="entry name" value="Serpin_sf"/>
</dbReference>
<feature type="region of interest" description="Disordered" evidence="3">
    <location>
        <begin position="1"/>
        <end position="20"/>
    </location>
</feature>
<keyword evidence="6" id="KW-1185">Reference proteome</keyword>
<reference evidence="5 6" key="1">
    <citation type="journal article" date="2018" name="Mol. Plant">
        <title>The genome of Artemisia annua provides insight into the evolution of Asteraceae family and artemisinin biosynthesis.</title>
        <authorList>
            <person name="Shen Q."/>
            <person name="Zhang L."/>
            <person name="Liao Z."/>
            <person name="Wang S."/>
            <person name="Yan T."/>
            <person name="Shi P."/>
            <person name="Liu M."/>
            <person name="Fu X."/>
            <person name="Pan Q."/>
            <person name="Wang Y."/>
            <person name="Lv Z."/>
            <person name="Lu X."/>
            <person name="Zhang F."/>
            <person name="Jiang W."/>
            <person name="Ma Y."/>
            <person name="Chen M."/>
            <person name="Hao X."/>
            <person name="Li L."/>
            <person name="Tang Y."/>
            <person name="Lv G."/>
            <person name="Zhou Y."/>
            <person name="Sun X."/>
            <person name="Brodelius P.E."/>
            <person name="Rose J.K.C."/>
            <person name="Tang K."/>
        </authorList>
    </citation>
    <scope>NUCLEOTIDE SEQUENCE [LARGE SCALE GENOMIC DNA]</scope>
    <source>
        <strain evidence="6">cv. Huhao1</strain>
        <tissue evidence="5">Leaf</tissue>
    </source>
</reference>
<evidence type="ECO:0000313" key="6">
    <source>
        <dbReference type="Proteomes" id="UP000245207"/>
    </source>
</evidence>
<dbReference type="STRING" id="35608.A0A2U1LIZ0"/>
<evidence type="ECO:0000256" key="1">
    <source>
        <dbReference type="ARBA" id="ARBA00009500"/>
    </source>
</evidence>
<dbReference type="PANTHER" id="PTHR11461">
    <property type="entry name" value="SERINE PROTEASE INHIBITOR, SERPIN"/>
    <property type="match status" value="1"/>
</dbReference>
<accession>A0A2U1LIZ0</accession>
<protein>
    <submittedName>
        <fullName evidence="5">Serine protease inhibitor (SERPIN) family protein</fullName>
    </submittedName>
</protein>
<dbReference type="InterPro" id="IPR042178">
    <property type="entry name" value="Serpin_sf_1"/>
</dbReference>
<dbReference type="Proteomes" id="UP000245207">
    <property type="component" value="Unassembled WGS sequence"/>
</dbReference>